<keyword evidence="5" id="KW-1185">Reference proteome</keyword>
<accession>A0A1I3DGK6</accession>
<dbReference type="GO" id="GO:0003700">
    <property type="term" value="F:DNA-binding transcription factor activity"/>
    <property type="evidence" value="ECO:0007669"/>
    <property type="project" value="TreeGrafter"/>
</dbReference>
<dbReference type="OrthoDB" id="116240at2"/>
<evidence type="ECO:0000256" key="2">
    <source>
        <dbReference type="PROSITE-ProRule" id="PRU00335"/>
    </source>
</evidence>
<protein>
    <submittedName>
        <fullName evidence="4">Transcriptional regulator, TetR family</fullName>
    </submittedName>
</protein>
<organism evidence="4 5">
    <name type="scientific">Paraburkholderia megapolitana</name>
    <dbReference type="NCBI Taxonomy" id="420953"/>
    <lineage>
        <taxon>Bacteria</taxon>
        <taxon>Pseudomonadati</taxon>
        <taxon>Pseudomonadota</taxon>
        <taxon>Betaproteobacteria</taxon>
        <taxon>Burkholderiales</taxon>
        <taxon>Burkholderiaceae</taxon>
        <taxon>Paraburkholderia</taxon>
    </lineage>
</organism>
<dbReference type="Proteomes" id="UP000199548">
    <property type="component" value="Unassembled WGS sequence"/>
</dbReference>
<dbReference type="EMBL" id="FOQU01000001">
    <property type="protein sequence ID" value="SFH85786.1"/>
    <property type="molecule type" value="Genomic_DNA"/>
</dbReference>
<dbReference type="InterPro" id="IPR050109">
    <property type="entry name" value="HTH-type_TetR-like_transc_reg"/>
</dbReference>
<proteinExistence type="predicted"/>
<sequence>MPITQKTEADKRHKRHKRQVLIDTATSLFSQNGYRAVGIDRIIAESGVAKMTLYNHFPSKSELVLEVLRQREESAAVSLREFVDRYVVPLERLKAIFLWHEAWFSEQTFCGCMFINAASEFPDRTDAIHCASASQKRQVTALLGTLLGEMFAHDVAARLAEQFLILIDGATVTAQISGRPDSAMLAWDIARQLIAGATAQAPVGTPTGDATA</sequence>
<dbReference type="RefSeq" id="WP_091006603.1">
    <property type="nucleotide sequence ID" value="NZ_CP041743.1"/>
</dbReference>
<dbReference type="Pfam" id="PF00440">
    <property type="entry name" value="TetR_N"/>
    <property type="match status" value="1"/>
</dbReference>
<reference evidence="4 5" key="1">
    <citation type="submission" date="2016-10" db="EMBL/GenBank/DDBJ databases">
        <authorList>
            <person name="de Groot N.N."/>
        </authorList>
    </citation>
    <scope>NUCLEOTIDE SEQUENCE [LARGE SCALE GENOMIC DNA]</scope>
    <source>
        <strain evidence="4 5">LMG 23650</strain>
    </source>
</reference>
<keyword evidence="1 2" id="KW-0238">DNA-binding</keyword>
<evidence type="ECO:0000259" key="3">
    <source>
        <dbReference type="PROSITE" id="PS50977"/>
    </source>
</evidence>
<dbReference type="Gene3D" id="1.10.357.10">
    <property type="entry name" value="Tetracycline Repressor, domain 2"/>
    <property type="match status" value="1"/>
</dbReference>
<dbReference type="SUPFAM" id="SSF48498">
    <property type="entry name" value="Tetracyclin repressor-like, C-terminal domain"/>
    <property type="match status" value="1"/>
</dbReference>
<dbReference type="InterPro" id="IPR036271">
    <property type="entry name" value="Tet_transcr_reg_TetR-rel_C_sf"/>
</dbReference>
<dbReference type="InterPro" id="IPR009057">
    <property type="entry name" value="Homeodomain-like_sf"/>
</dbReference>
<dbReference type="InterPro" id="IPR001647">
    <property type="entry name" value="HTH_TetR"/>
</dbReference>
<evidence type="ECO:0000313" key="4">
    <source>
        <dbReference type="EMBL" id="SFH85786.1"/>
    </source>
</evidence>
<gene>
    <name evidence="4" type="ORF">SAMN05192543_101292</name>
</gene>
<dbReference type="PRINTS" id="PR00455">
    <property type="entry name" value="HTHTETR"/>
</dbReference>
<evidence type="ECO:0000256" key="1">
    <source>
        <dbReference type="ARBA" id="ARBA00023125"/>
    </source>
</evidence>
<dbReference type="PANTHER" id="PTHR30055">
    <property type="entry name" value="HTH-TYPE TRANSCRIPTIONAL REGULATOR RUTR"/>
    <property type="match status" value="1"/>
</dbReference>
<name>A0A1I3DGK6_9BURK</name>
<feature type="DNA-binding region" description="H-T-H motif" evidence="2">
    <location>
        <begin position="38"/>
        <end position="57"/>
    </location>
</feature>
<dbReference type="PANTHER" id="PTHR30055:SF200">
    <property type="entry name" value="HTH-TYPE TRANSCRIPTIONAL REPRESSOR BDCR"/>
    <property type="match status" value="1"/>
</dbReference>
<dbReference type="STRING" id="420953.SAMN05192543_101292"/>
<dbReference type="SUPFAM" id="SSF46689">
    <property type="entry name" value="Homeodomain-like"/>
    <property type="match status" value="1"/>
</dbReference>
<dbReference type="GO" id="GO:0000976">
    <property type="term" value="F:transcription cis-regulatory region binding"/>
    <property type="evidence" value="ECO:0007669"/>
    <property type="project" value="TreeGrafter"/>
</dbReference>
<dbReference type="AlphaFoldDB" id="A0A1I3DGK6"/>
<dbReference type="PROSITE" id="PS50977">
    <property type="entry name" value="HTH_TETR_2"/>
    <property type="match status" value="1"/>
</dbReference>
<feature type="domain" description="HTH tetR-type" evidence="3">
    <location>
        <begin position="15"/>
        <end position="75"/>
    </location>
</feature>
<evidence type="ECO:0000313" key="5">
    <source>
        <dbReference type="Proteomes" id="UP000199548"/>
    </source>
</evidence>